<feature type="non-terminal residue" evidence="1">
    <location>
        <position position="1"/>
    </location>
</feature>
<feature type="non-terminal residue" evidence="1">
    <location>
        <position position="181"/>
    </location>
</feature>
<protein>
    <submittedName>
        <fullName evidence="1">7817_t:CDS:1</fullName>
    </submittedName>
</protein>
<organism evidence="1 2">
    <name type="scientific">Cetraspora pellucida</name>
    <dbReference type="NCBI Taxonomy" id="1433469"/>
    <lineage>
        <taxon>Eukaryota</taxon>
        <taxon>Fungi</taxon>
        <taxon>Fungi incertae sedis</taxon>
        <taxon>Mucoromycota</taxon>
        <taxon>Glomeromycotina</taxon>
        <taxon>Glomeromycetes</taxon>
        <taxon>Diversisporales</taxon>
        <taxon>Gigasporaceae</taxon>
        <taxon>Cetraspora</taxon>
    </lineage>
</organism>
<comment type="caution">
    <text evidence="1">The sequence shown here is derived from an EMBL/GenBank/DDBJ whole genome shotgun (WGS) entry which is preliminary data.</text>
</comment>
<gene>
    <name evidence="1" type="ORF">SPELUC_LOCUS15899</name>
</gene>
<reference evidence="1" key="1">
    <citation type="submission" date="2021-06" db="EMBL/GenBank/DDBJ databases">
        <authorList>
            <person name="Kallberg Y."/>
            <person name="Tangrot J."/>
            <person name="Rosling A."/>
        </authorList>
    </citation>
    <scope>NUCLEOTIDE SEQUENCE</scope>
    <source>
        <strain evidence="1">28 12/20/2015</strain>
    </source>
</reference>
<evidence type="ECO:0000313" key="1">
    <source>
        <dbReference type="EMBL" id="CAG8773083.1"/>
    </source>
</evidence>
<dbReference type="Proteomes" id="UP000789366">
    <property type="component" value="Unassembled WGS sequence"/>
</dbReference>
<keyword evidence="2" id="KW-1185">Reference proteome</keyword>
<dbReference type="EMBL" id="CAJVPW010055325">
    <property type="protein sequence ID" value="CAG8773083.1"/>
    <property type="molecule type" value="Genomic_DNA"/>
</dbReference>
<sequence>KQYLQELDQQFKDFGDKVLKIKDFNIIDLAFNILFNLANLKSKIFLFIEKVNNFDLEGSFLNEIDSLIGEIDKYLKSLPEWNSTCIKITNQFKDLNNFIENIKDSLFYFEIQEKLLIKMDEIKNKLLDKSKNIDEYELKKKSSFRSKHYKKKIEDYNDAIYSDFLLIIGLKLVYNLIVELE</sequence>
<evidence type="ECO:0000313" key="2">
    <source>
        <dbReference type="Proteomes" id="UP000789366"/>
    </source>
</evidence>
<proteinExistence type="predicted"/>
<name>A0ACA9R1T8_9GLOM</name>
<accession>A0ACA9R1T8</accession>